<reference evidence="3" key="1">
    <citation type="submission" date="2021-02" db="EMBL/GenBank/DDBJ databases">
        <authorList>
            <person name="Nowell W R."/>
        </authorList>
    </citation>
    <scope>NUCLEOTIDE SEQUENCE</scope>
</reference>
<name>A0A8S3C2B0_9BILA</name>
<sequence length="35" mass="3993">TTNEAQRLKVDLEKAKETIEAAQNLVGKLEGEFYR</sequence>
<dbReference type="Proteomes" id="UP000681720">
    <property type="component" value="Unassembled WGS sequence"/>
</dbReference>
<evidence type="ECO:0000313" key="3">
    <source>
        <dbReference type="EMBL" id="CAF4875771.1"/>
    </source>
</evidence>
<accession>A0A8S3C2B0</accession>
<comment type="caution">
    <text evidence="3">The sequence shown here is derived from an EMBL/GenBank/DDBJ whole genome shotgun (WGS) entry which is preliminary data.</text>
</comment>
<dbReference type="Proteomes" id="UP000681967">
    <property type="component" value="Unassembled WGS sequence"/>
</dbReference>
<organism evidence="3 7">
    <name type="scientific">Rotaria magnacalcarata</name>
    <dbReference type="NCBI Taxonomy" id="392030"/>
    <lineage>
        <taxon>Eukaryota</taxon>
        <taxon>Metazoa</taxon>
        <taxon>Spiralia</taxon>
        <taxon>Gnathifera</taxon>
        <taxon>Rotifera</taxon>
        <taxon>Eurotatoria</taxon>
        <taxon>Bdelloidea</taxon>
        <taxon>Philodinida</taxon>
        <taxon>Philodinidae</taxon>
        <taxon>Rotaria</taxon>
    </lineage>
</organism>
<evidence type="ECO:0000313" key="4">
    <source>
        <dbReference type="EMBL" id="CAF5020977.1"/>
    </source>
</evidence>
<evidence type="ECO:0000313" key="6">
    <source>
        <dbReference type="EMBL" id="CAF5039871.1"/>
    </source>
</evidence>
<dbReference type="EMBL" id="CAJOBI010216157">
    <property type="protein sequence ID" value="CAF5030052.1"/>
    <property type="molecule type" value="Genomic_DNA"/>
</dbReference>
<evidence type="ECO:0000256" key="1">
    <source>
        <dbReference type="SAM" id="Coils"/>
    </source>
</evidence>
<feature type="coiled-coil region" evidence="1">
    <location>
        <begin position="5"/>
        <end position="32"/>
    </location>
</feature>
<dbReference type="AlphaFoldDB" id="A0A8S3C2B0"/>
<keyword evidence="1" id="KW-0175">Coiled coil</keyword>
<evidence type="ECO:0000313" key="5">
    <source>
        <dbReference type="EMBL" id="CAF5030052.1"/>
    </source>
</evidence>
<proteinExistence type="predicted"/>
<gene>
    <name evidence="2" type="ORF">BYL167_LOCUS50843</name>
    <name evidence="3" type="ORF">BYL167_LOCUS51145</name>
    <name evidence="6" type="ORF">GIL414_LOCUS59363</name>
    <name evidence="4" type="ORF">SMN809_LOCUS57641</name>
    <name evidence="5" type="ORF">SMN809_LOCUS58067</name>
</gene>
<dbReference type="EMBL" id="CAJOBH010160123">
    <property type="protein sequence ID" value="CAF4875771.1"/>
    <property type="molecule type" value="Genomic_DNA"/>
</dbReference>
<dbReference type="EMBL" id="CAJOBJ010224187">
    <property type="protein sequence ID" value="CAF5039871.1"/>
    <property type="molecule type" value="Genomic_DNA"/>
</dbReference>
<protein>
    <submittedName>
        <fullName evidence="3">Uncharacterized protein</fullName>
    </submittedName>
</protein>
<dbReference type="Proteomes" id="UP000676336">
    <property type="component" value="Unassembled WGS sequence"/>
</dbReference>
<feature type="non-terminal residue" evidence="3">
    <location>
        <position position="1"/>
    </location>
</feature>
<dbReference type="EMBL" id="CAJOBH010157823">
    <property type="protein sequence ID" value="CAF4868185.1"/>
    <property type="molecule type" value="Genomic_DNA"/>
</dbReference>
<evidence type="ECO:0000313" key="2">
    <source>
        <dbReference type="EMBL" id="CAF4868185.1"/>
    </source>
</evidence>
<evidence type="ECO:0000313" key="7">
    <source>
        <dbReference type="Proteomes" id="UP000681967"/>
    </source>
</evidence>
<dbReference type="EMBL" id="CAJOBI010212286">
    <property type="protein sequence ID" value="CAF5020977.1"/>
    <property type="molecule type" value="Genomic_DNA"/>
</dbReference>